<name>A0A8X6RLK6_TRICX</name>
<evidence type="ECO:0000313" key="2">
    <source>
        <dbReference type="Proteomes" id="UP000887159"/>
    </source>
</evidence>
<keyword evidence="2" id="KW-1185">Reference proteome</keyword>
<dbReference type="EMBL" id="BMAU01021196">
    <property type="protein sequence ID" value="GFX97148.1"/>
    <property type="molecule type" value="Genomic_DNA"/>
</dbReference>
<gene>
    <name evidence="1" type="primary">TCB2_284</name>
    <name evidence="1" type="ORF">TNCV_556381</name>
</gene>
<proteinExistence type="predicted"/>
<protein>
    <submittedName>
        <fullName evidence="1">Transposable element Tcb2 transposase</fullName>
    </submittedName>
</protein>
<organism evidence="1 2">
    <name type="scientific">Trichonephila clavipes</name>
    <name type="common">Golden silk orbweaver</name>
    <name type="synonym">Nephila clavipes</name>
    <dbReference type="NCBI Taxonomy" id="2585209"/>
    <lineage>
        <taxon>Eukaryota</taxon>
        <taxon>Metazoa</taxon>
        <taxon>Ecdysozoa</taxon>
        <taxon>Arthropoda</taxon>
        <taxon>Chelicerata</taxon>
        <taxon>Arachnida</taxon>
        <taxon>Araneae</taxon>
        <taxon>Araneomorphae</taxon>
        <taxon>Entelegynae</taxon>
        <taxon>Araneoidea</taxon>
        <taxon>Nephilidae</taxon>
        <taxon>Trichonephila</taxon>
    </lineage>
</organism>
<comment type="caution">
    <text evidence="1">The sequence shown here is derived from an EMBL/GenBank/DDBJ whole genome shotgun (WGS) entry which is preliminary data.</text>
</comment>
<evidence type="ECO:0000313" key="1">
    <source>
        <dbReference type="EMBL" id="GFX97148.1"/>
    </source>
</evidence>
<dbReference type="AlphaFoldDB" id="A0A8X6RLK6"/>
<dbReference type="GO" id="GO:0003676">
    <property type="term" value="F:nucleic acid binding"/>
    <property type="evidence" value="ECO:0007669"/>
    <property type="project" value="InterPro"/>
</dbReference>
<dbReference type="Gene3D" id="3.30.420.10">
    <property type="entry name" value="Ribonuclease H-like superfamily/Ribonuclease H"/>
    <property type="match status" value="1"/>
</dbReference>
<dbReference type="InterPro" id="IPR036397">
    <property type="entry name" value="RNaseH_sf"/>
</dbReference>
<reference evidence="1" key="1">
    <citation type="submission" date="2020-08" db="EMBL/GenBank/DDBJ databases">
        <title>Multicomponent nature underlies the extraordinary mechanical properties of spider dragline silk.</title>
        <authorList>
            <person name="Kono N."/>
            <person name="Nakamura H."/>
            <person name="Mori M."/>
            <person name="Yoshida Y."/>
            <person name="Ohtoshi R."/>
            <person name="Malay A.D."/>
            <person name="Moran D.A.P."/>
            <person name="Tomita M."/>
            <person name="Numata K."/>
            <person name="Arakawa K."/>
        </authorList>
    </citation>
    <scope>NUCLEOTIDE SEQUENCE</scope>
</reference>
<sequence>MVRIPTILNAIRYVEFLRDRLHPLMLFCYQQNKCTSHMSRSANGWLDEQTYDFSVIHWPPRCSDINPTKYLLDVSEQGVKDDHTAPTNLTEFWIAVANIRLGIPVERFQKFVQSMLRRGAAVIKS</sequence>
<dbReference type="Proteomes" id="UP000887159">
    <property type="component" value="Unassembled WGS sequence"/>
</dbReference>
<accession>A0A8X6RLK6</accession>